<keyword evidence="1" id="KW-0472">Membrane</keyword>
<sequence>MVTSYQVLLQLLLLVTLLHESVAENFADLTISSRMAQLINSGVESPKLQLNTTLPVEVQYLLSQKSLVWKELGGTMQRLMLWDQGYVVTNNNTTREIRVRCDLGMDDVVVLRNEFVRLHNCLPTVCVDPVGSGTVWRGTVCASNQIKQVAKCAVLVSDSEATASSADVETRLVWSEEGYNTDVPMPRLCRHSLDTFAITMQTLTGDGTCPHQLALVIPCTTVQSSANSSEWCKPHKSGVLAGLLQDLADLRQTEEMTDTGSTGILIAICVVASAVAMVLYGLGLVCVRHILFARRQRKQWSARVDLIEKSGLEGCAFTPEGAFFVNANYGNDAIGPMSLELFDFEAKLGLEVRRRHSNASGHSEVDYSDALGTSGVLFRFQNDPVVLALRVPIIDVNGDKLISRGIYGSPNELLVGSLDSRAVVLKRLQLSKRNDISAVERLAREICVAARLEHPNIVNMVGIAWDSFQNVVAIWEYHRSGDLRRALQSEKKARDWTWTQQKLQIAVGILRGLSFLHAQSPPIIHGAIEPRHILLDSATGEPALCGFGCCAGRASSANCKDKSTGSQADAGSIWSSPEVSTDGDFSEKSDVYSFGVVLVALDTGKVLEDVSRDGLLKLLTPLCPGFIREIAHGCLQSDPVGRPMSQVLLRYFEEGSNSSSVTKKP</sequence>
<dbReference type="PANTHER" id="PTHR44329">
    <property type="entry name" value="SERINE/THREONINE-PROTEIN KINASE TNNI3K-RELATED"/>
    <property type="match status" value="1"/>
</dbReference>
<dbReference type="InterPro" id="IPR001245">
    <property type="entry name" value="Ser-Thr/Tyr_kinase_cat_dom"/>
</dbReference>
<evidence type="ECO:0000313" key="7">
    <source>
        <dbReference type="Proteomes" id="UP000286097"/>
    </source>
</evidence>
<feature type="signal peptide" evidence="2">
    <location>
        <begin position="1"/>
        <end position="23"/>
    </location>
</feature>
<dbReference type="SUPFAM" id="SSF56112">
    <property type="entry name" value="Protein kinase-like (PK-like)"/>
    <property type="match status" value="1"/>
</dbReference>
<feature type="transmembrane region" description="Helical" evidence="1">
    <location>
        <begin position="264"/>
        <end position="287"/>
    </location>
</feature>
<dbReference type="InterPro" id="IPR000719">
    <property type="entry name" value="Prot_kinase_dom"/>
</dbReference>
<dbReference type="Gene3D" id="1.10.510.10">
    <property type="entry name" value="Transferase(Phosphotransferase) domain 1"/>
    <property type="match status" value="1"/>
</dbReference>
<keyword evidence="6" id="KW-1185">Reference proteome</keyword>
<dbReference type="Proteomes" id="UP000282087">
    <property type="component" value="Unassembled WGS sequence"/>
</dbReference>
<dbReference type="VEuPathDB" id="FungiDB:DD237_006195"/>
<dbReference type="InterPro" id="IPR011009">
    <property type="entry name" value="Kinase-like_dom_sf"/>
</dbReference>
<dbReference type="Pfam" id="PF07714">
    <property type="entry name" value="PK_Tyr_Ser-Thr"/>
    <property type="match status" value="1"/>
</dbReference>
<dbReference type="PANTHER" id="PTHR44329:SF214">
    <property type="entry name" value="PROTEIN KINASE DOMAIN-CONTAINING PROTEIN"/>
    <property type="match status" value="1"/>
</dbReference>
<dbReference type="GO" id="GO:0004674">
    <property type="term" value="F:protein serine/threonine kinase activity"/>
    <property type="evidence" value="ECO:0007669"/>
    <property type="project" value="TreeGrafter"/>
</dbReference>
<evidence type="ECO:0000259" key="3">
    <source>
        <dbReference type="PROSITE" id="PS50011"/>
    </source>
</evidence>
<dbReference type="PROSITE" id="PS50011">
    <property type="entry name" value="PROTEIN_KINASE_DOM"/>
    <property type="match status" value="1"/>
</dbReference>
<evidence type="ECO:0000313" key="4">
    <source>
        <dbReference type="EMBL" id="RMX64944.1"/>
    </source>
</evidence>
<dbReference type="InterPro" id="IPR051681">
    <property type="entry name" value="Ser/Thr_Kinases-Pseudokinases"/>
</dbReference>
<name>A0A3M6VDZ2_9STRA</name>
<feature type="chain" id="PRO_5033383939" description="Protein kinase domain-containing protein" evidence="2">
    <location>
        <begin position="24"/>
        <end position="665"/>
    </location>
</feature>
<dbReference type="EMBL" id="QKXF01000197">
    <property type="protein sequence ID" value="RQM14558.1"/>
    <property type="molecule type" value="Genomic_DNA"/>
</dbReference>
<dbReference type="EMBL" id="QLLG01000276">
    <property type="protein sequence ID" value="RMX64944.1"/>
    <property type="molecule type" value="Genomic_DNA"/>
</dbReference>
<organism evidence="4 6">
    <name type="scientific">Peronospora effusa</name>
    <dbReference type="NCBI Taxonomy" id="542832"/>
    <lineage>
        <taxon>Eukaryota</taxon>
        <taxon>Sar</taxon>
        <taxon>Stramenopiles</taxon>
        <taxon>Oomycota</taxon>
        <taxon>Peronosporomycetes</taxon>
        <taxon>Peronosporales</taxon>
        <taxon>Peronosporaceae</taxon>
        <taxon>Peronospora</taxon>
    </lineage>
</organism>
<keyword evidence="2" id="KW-0732">Signal</keyword>
<gene>
    <name evidence="5" type="ORF">DD237_006195</name>
    <name evidence="4" type="ORF">DD238_005726</name>
</gene>
<keyword evidence="1" id="KW-0812">Transmembrane</keyword>
<dbReference type="AlphaFoldDB" id="A0A3M6VDZ2"/>
<proteinExistence type="predicted"/>
<evidence type="ECO:0000313" key="5">
    <source>
        <dbReference type="EMBL" id="RQM14558.1"/>
    </source>
</evidence>
<protein>
    <recommendedName>
        <fullName evidence="3">Protein kinase domain-containing protein</fullName>
    </recommendedName>
</protein>
<keyword evidence="1" id="KW-1133">Transmembrane helix</keyword>
<dbReference type="GO" id="GO:0005524">
    <property type="term" value="F:ATP binding"/>
    <property type="evidence" value="ECO:0007669"/>
    <property type="project" value="InterPro"/>
</dbReference>
<evidence type="ECO:0000313" key="6">
    <source>
        <dbReference type="Proteomes" id="UP000282087"/>
    </source>
</evidence>
<reference evidence="6 7" key="1">
    <citation type="submission" date="2018-06" db="EMBL/GenBank/DDBJ databases">
        <title>Comparative genomics of downy mildews reveals potential adaptations to biotrophy.</title>
        <authorList>
            <person name="Fletcher K."/>
            <person name="Klosterman S.J."/>
            <person name="Derevnina L."/>
            <person name="Martin F."/>
            <person name="Koike S."/>
            <person name="Reyes Chin-Wo S."/>
            <person name="Mou B."/>
            <person name="Michelmore R."/>
        </authorList>
    </citation>
    <scope>NUCLEOTIDE SEQUENCE [LARGE SCALE GENOMIC DNA]</scope>
    <source>
        <strain evidence="5 7">R13</strain>
        <strain evidence="4 6">R14</strain>
    </source>
</reference>
<comment type="caution">
    <text evidence="4">The sequence shown here is derived from an EMBL/GenBank/DDBJ whole genome shotgun (WGS) entry which is preliminary data.</text>
</comment>
<accession>A0A3M6VDZ2</accession>
<dbReference type="STRING" id="542832.A0A3M6VDZ2"/>
<evidence type="ECO:0000256" key="1">
    <source>
        <dbReference type="SAM" id="Phobius"/>
    </source>
</evidence>
<feature type="domain" description="Protein kinase" evidence="3">
    <location>
        <begin position="396"/>
        <end position="665"/>
    </location>
</feature>
<dbReference type="Proteomes" id="UP000286097">
    <property type="component" value="Unassembled WGS sequence"/>
</dbReference>
<evidence type="ECO:0000256" key="2">
    <source>
        <dbReference type="SAM" id="SignalP"/>
    </source>
</evidence>